<organism evidence="3 4">
    <name type="scientific">Actinoplanes campanulatus</name>
    <dbReference type="NCBI Taxonomy" id="113559"/>
    <lineage>
        <taxon>Bacteria</taxon>
        <taxon>Bacillati</taxon>
        <taxon>Actinomycetota</taxon>
        <taxon>Actinomycetes</taxon>
        <taxon>Micromonosporales</taxon>
        <taxon>Micromonosporaceae</taxon>
        <taxon>Actinoplanes</taxon>
    </lineage>
</organism>
<protein>
    <submittedName>
        <fullName evidence="3">Uncharacterized protein</fullName>
    </submittedName>
</protein>
<keyword evidence="2" id="KW-1133">Transmembrane helix</keyword>
<evidence type="ECO:0000256" key="2">
    <source>
        <dbReference type="SAM" id="Phobius"/>
    </source>
</evidence>
<dbReference type="AlphaFoldDB" id="A0A7W5FHX8"/>
<keyword evidence="2" id="KW-0812">Transmembrane</keyword>
<comment type="caution">
    <text evidence="3">The sequence shown here is derived from an EMBL/GenBank/DDBJ whole genome shotgun (WGS) entry which is preliminary data.</text>
</comment>
<dbReference type="RefSeq" id="WP_183225191.1">
    <property type="nucleotide sequence ID" value="NZ_BMPW01000020.1"/>
</dbReference>
<evidence type="ECO:0000313" key="3">
    <source>
        <dbReference type="EMBL" id="MBB3099116.1"/>
    </source>
</evidence>
<reference evidence="3 4" key="1">
    <citation type="submission" date="2020-08" db="EMBL/GenBank/DDBJ databases">
        <title>Genomic Encyclopedia of Type Strains, Phase III (KMG-III): the genomes of soil and plant-associated and newly described type strains.</title>
        <authorList>
            <person name="Whitman W."/>
        </authorList>
    </citation>
    <scope>NUCLEOTIDE SEQUENCE [LARGE SCALE GENOMIC DNA]</scope>
    <source>
        <strain evidence="3 4">CECT 3287</strain>
    </source>
</reference>
<evidence type="ECO:0000313" key="4">
    <source>
        <dbReference type="Proteomes" id="UP000590749"/>
    </source>
</evidence>
<sequence length="193" mass="20974">MYEFGETTSDLHDLGIPHPTETTHQLPHSEREQQLRRNGALYRRTGITLITADALAILTLMALPENAIWNNPTHRQLILLAVLLTGFTATALLTVGLLERQGRQTRTLIRRAMARADTNADLGDANRAAIDANRAAIMENTKLVAEAIITLTGIEKRLHALETAVEAVPGYADGLARGARVAASVLGIDPKED</sequence>
<name>A0A7W5FHX8_9ACTN</name>
<feature type="region of interest" description="Disordered" evidence="1">
    <location>
        <begin position="1"/>
        <end position="33"/>
    </location>
</feature>
<dbReference type="EMBL" id="JACHXF010000017">
    <property type="protein sequence ID" value="MBB3099116.1"/>
    <property type="molecule type" value="Genomic_DNA"/>
</dbReference>
<keyword evidence="4" id="KW-1185">Reference proteome</keyword>
<proteinExistence type="predicted"/>
<dbReference type="Proteomes" id="UP000590749">
    <property type="component" value="Unassembled WGS sequence"/>
</dbReference>
<feature type="transmembrane region" description="Helical" evidence="2">
    <location>
        <begin position="41"/>
        <end position="64"/>
    </location>
</feature>
<feature type="transmembrane region" description="Helical" evidence="2">
    <location>
        <begin position="76"/>
        <end position="98"/>
    </location>
</feature>
<accession>A0A7W5FHX8</accession>
<evidence type="ECO:0000256" key="1">
    <source>
        <dbReference type="SAM" id="MobiDB-lite"/>
    </source>
</evidence>
<gene>
    <name evidence="3" type="ORF">FHR83_006822</name>
</gene>
<keyword evidence="2" id="KW-0472">Membrane</keyword>